<dbReference type="AlphaFoldDB" id="A0AA38G2K7"/>
<reference evidence="2 3" key="1">
    <citation type="journal article" date="2021" name="Nat. Plants">
        <title>The Taxus genome provides insights into paclitaxel biosynthesis.</title>
        <authorList>
            <person name="Xiong X."/>
            <person name="Gou J."/>
            <person name="Liao Q."/>
            <person name="Li Y."/>
            <person name="Zhou Q."/>
            <person name="Bi G."/>
            <person name="Li C."/>
            <person name="Du R."/>
            <person name="Wang X."/>
            <person name="Sun T."/>
            <person name="Guo L."/>
            <person name="Liang H."/>
            <person name="Lu P."/>
            <person name="Wu Y."/>
            <person name="Zhang Z."/>
            <person name="Ro D.K."/>
            <person name="Shang Y."/>
            <person name="Huang S."/>
            <person name="Yan J."/>
        </authorList>
    </citation>
    <scope>NUCLEOTIDE SEQUENCE [LARGE SCALE GENOMIC DNA]</scope>
    <source>
        <strain evidence="2">Ta-2019</strain>
    </source>
</reference>
<dbReference type="EMBL" id="JAHRHJ020000005">
    <property type="protein sequence ID" value="KAH9314605.1"/>
    <property type="molecule type" value="Genomic_DNA"/>
</dbReference>
<dbReference type="GO" id="GO:0046872">
    <property type="term" value="F:metal ion binding"/>
    <property type="evidence" value="ECO:0007669"/>
    <property type="project" value="UniProtKB-KW"/>
</dbReference>
<evidence type="ECO:0000313" key="3">
    <source>
        <dbReference type="Proteomes" id="UP000824469"/>
    </source>
</evidence>
<dbReference type="GO" id="GO:0031179">
    <property type="term" value="P:peptide modification"/>
    <property type="evidence" value="ECO:0007669"/>
    <property type="project" value="InterPro"/>
</dbReference>
<dbReference type="InterPro" id="IPR012341">
    <property type="entry name" value="6hp_glycosidase-like_sf"/>
</dbReference>
<proteinExistence type="predicted"/>
<dbReference type="Gene3D" id="1.50.10.10">
    <property type="match status" value="2"/>
</dbReference>
<dbReference type="InterPro" id="IPR007822">
    <property type="entry name" value="LANC-like"/>
</dbReference>
<name>A0AA38G2K7_TAXCH</name>
<dbReference type="PANTHER" id="PTHR12736">
    <property type="entry name" value="LANC-LIKE PROTEIN"/>
    <property type="match status" value="1"/>
</dbReference>
<evidence type="ECO:0008006" key="4">
    <source>
        <dbReference type="Google" id="ProtNLM"/>
    </source>
</evidence>
<comment type="caution">
    <text evidence="2">The sequence shown here is derived from an EMBL/GenBank/DDBJ whole genome shotgun (WGS) entry which is preliminary data.</text>
</comment>
<dbReference type="Pfam" id="PF05147">
    <property type="entry name" value="LANC_like"/>
    <property type="match status" value="2"/>
</dbReference>
<sequence>GQIVDAVIARGREGSSHTLFPLMYQWHGTRYWGAAHGLAGIMHVLLHFKLNKEDAADVKGTLRYMIKNHCFPSGNYPSSEGNSRDKLVQWCHGAPGVAMTLCKAAQVFPSDPDFHQAVVEADKLYLHRAKAFAGFLYGNGRSLISSGQMHGGDHPYSLFEGLGGTAYLWFDMANPDDARFPGFEL</sequence>
<keyword evidence="3" id="KW-1185">Reference proteome</keyword>
<gene>
    <name evidence="2" type="ORF">KI387_023232</name>
</gene>
<dbReference type="SMART" id="SM01260">
    <property type="entry name" value="LANC_like"/>
    <property type="match status" value="1"/>
</dbReference>
<dbReference type="GO" id="GO:0005975">
    <property type="term" value="P:carbohydrate metabolic process"/>
    <property type="evidence" value="ECO:0007669"/>
    <property type="project" value="InterPro"/>
</dbReference>
<dbReference type="OMA" id="KQVGICH"/>
<dbReference type="SUPFAM" id="SSF158745">
    <property type="entry name" value="LanC-like"/>
    <property type="match status" value="1"/>
</dbReference>
<dbReference type="GO" id="GO:0005886">
    <property type="term" value="C:plasma membrane"/>
    <property type="evidence" value="ECO:0007669"/>
    <property type="project" value="TreeGrafter"/>
</dbReference>
<keyword evidence="1" id="KW-0862">Zinc</keyword>
<dbReference type="CDD" id="cd04794">
    <property type="entry name" value="euk_LANCL"/>
    <property type="match status" value="1"/>
</dbReference>
<protein>
    <recommendedName>
        <fullName evidence="4">LanC-like protein 2</fullName>
    </recommendedName>
</protein>
<organism evidence="2 3">
    <name type="scientific">Taxus chinensis</name>
    <name type="common">Chinese yew</name>
    <name type="synonym">Taxus wallichiana var. chinensis</name>
    <dbReference type="NCBI Taxonomy" id="29808"/>
    <lineage>
        <taxon>Eukaryota</taxon>
        <taxon>Viridiplantae</taxon>
        <taxon>Streptophyta</taxon>
        <taxon>Embryophyta</taxon>
        <taxon>Tracheophyta</taxon>
        <taxon>Spermatophyta</taxon>
        <taxon>Pinopsida</taxon>
        <taxon>Pinidae</taxon>
        <taxon>Conifers II</taxon>
        <taxon>Cupressales</taxon>
        <taxon>Taxaceae</taxon>
        <taxon>Taxus</taxon>
    </lineage>
</organism>
<keyword evidence="1" id="KW-0479">Metal-binding</keyword>
<accession>A0AA38G2K7</accession>
<feature type="non-terminal residue" evidence="2">
    <location>
        <position position="1"/>
    </location>
</feature>
<evidence type="ECO:0000313" key="2">
    <source>
        <dbReference type="EMBL" id="KAH9314605.1"/>
    </source>
</evidence>
<evidence type="ECO:0000256" key="1">
    <source>
        <dbReference type="PIRSR" id="PIRSR607822-1"/>
    </source>
</evidence>
<feature type="binding site" evidence="1">
    <location>
        <position position="91"/>
    </location>
    <ligand>
        <name>Zn(2+)</name>
        <dbReference type="ChEBI" id="CHEBI:29105"/>
    </ligand>
</feature>
<dbReference type="Proteomes" id="UP000824469">
    <property type="component" value="Unassembled WGS sequence"/>
</dbReference>
<dbReference type="PANTHER" id="PTHR12736:SF7">
    <property type="entry name" value="LANC-LIKE PROTEIN 3"/>
    <property type="match status" value="1"/>
</dbReference>
<dbReference type="PRINTS" id="PR01950">
    <property type="entry name" value="LANCSUPER"/>
</dbReference>